<gene>
    <name evidence="4" type="ORF">RIMI_LOCUS14666648</name>
</gene>
<dbReference type="Proteomes" id="UP001176940">
    <property type="component" value="Unassembled WGS sequence"/>
</dbReference>
<comment type="caution">
    <text evidence="4">The sequence shown here is derived from an EMBL/GenBank/DDBJ whole genome shotgun (WGS) entry which is preliminary data.</text>
</comment>
<evidence type="ECO:0000256" key="2">
    <source>
        <dbReference type="SAM" id="Phobius"/>
    </source>
</evidence>
<name>A0ABN9LZV9_9NEOB</name>
<feature type="transmembrane region" description="Helical" evidence="2">
    <location>
        <begin position="38"/>
        <end position="58"/>
    </location>
</feature>
<keyword evidence="2" id="KW-1133">Transmembrane helix</keyword>
<evidence type="ECO:0000313" key="5">
    <source>
        <dbReference type="Proteomes" id="UP001176940"/>
    </source>
</evidence>
<organism evidence="4 5">
    <name type="scientific">Ranitomeya imitator</name>
    <name type="common">mimic poison frog</name>
    <dbReference type="NCBI Taxonomy" id="111125"/>
    <lineage>
        <taxon>Eukaryota</taxon>
        <taxon>Metazoa</taxon>
        <taxon>Chordata</taxon>
        <taxon>Craniata</taxon>
        <taxon>Vertebrata</taxon>
        <taxon>Euteleostomi</taxon>
        <taxon>Amphibia</taxon>
        <taxon>Batrachia</taxon>
        <taxon>Anura</taxon>
        <taxon>Neobatrachia</taxon>
        <taxon>Hyloidea</taxon>
        <taxon>Dendrobatidae</taxon>
        <taxon>Dendrobatinae</taxon>
        <taxon>Ranitomeya</taxon>
    </lineage>
</organism>
<feature type="compositionally biased region" description="Basic and acidic residues" evidence="1">
    <location>
        <begin position="111"/>
        <end position="125"/>
    </location>
</feature>
<feature type="compositionally biased region" description="Polar residues" evidence="1">
    <location>
        <begin position="98"/>
        <end position="108"/>
    </location>
</feature>
<feature type="domain" description="Dendritic cell-specific transmembrane protein-like" evidence="3">
    <location>
        <begin position="21"/>
        <end position="89"/>
    </location>
</feature>
<evidence type="ECO:0000259" key="3">
    <source>
        <dbReference type="Pfam" id="PF07782"/>
    </source>
</evidence>
<protein>
    <recommendedName>
        <fullName evidence="3">Dendritic cell-specific transmembrane protein-like domain-containing protein</fullName>
    </recommendedName>
</protein>
<dbReference type="Pfam" id="PF07782">
    <property type="entry name" value="DC_STAMP"/>
    <property type="match status" value="1"/>
</dbReference>
<dbReference type="EMBL" id="CAUEEQ010038223">
    <property type="protein sequence ID" value="CAJ0954294.1"/>
    <property type="molecule type" value="Genomic_DNA"/>
</dbReference>
<dbReference type="InterPro" id="IPR012858">
    <property type="entry name" value="DC_STAMP-like"/>
</dbReference>
<proteinExistence type="predicted"/>
<sequence>MKKDFETMELAFKDLHLVANRVNKSTGFKMSRKELGSILFRLLSILVFALLSVLILAMDHIVFHLAVKVGNWVEKLPTMQVTFYMNYNSQICCNLSTTESTPGQSEDSTCPEEKRGWNPELQKNGETKVAELARLLRANSANGKKDTQSSWSAETKHLRYVSKV</sequence>
<evidence type="ECO:0000256" key="1">
    <source>
        <dbReference type="SAM" id="MobiDB-lite"/>
    </source>
</evidence>
<feature type="region of interest" description="Disordered" evidence="1">
    <location>
        <begin position="98"/>
        <end position="125"/>
    </location>
</feature>
<reference evidence="4" key="1">
    <citation type="submission" date="2023-07" db="EMBL/GenBank/DDBJ databases">
        <authorList>
            <person name="Stuckert A."/>
        </authorList>
    </citation>
    <scope>NUCLEOTIDE SEQUENCE</scope>
</reference>
<evidence type="ECO:0000313" key="4">
    <source>
        <dbReference type="EMBL" id="CAJ0954294.1"/>
    </source>
</evidence>
<accession>A0ABN9LZV9</accession>
<keyword evidence="2" id="KW-0472">Membrane</keyword>
<keyword evidence="2" id="KW-0812">Transmembrane</keyword>
<keyword evidence="5" id="KW-1185">Reference proteome</keyword>